<protein>
    <recommendedName>
        <fullName evidence="16">Fanconi anemia group M protein</fullName>
    </recommendedName>
</protein>
<reference evidence="14" key="1">
    <citation type="submission" date="2023-10" db="EMBL/GenBank/DDBJ databases">
        <title>Chromosome-level genome of the transformable northern wattle, Acacia crassicarpa.</title>
        <authorList>
            <person name="Massaro I."/>
            <person name="Sinha N.R."/>
            <person name="Poethig S."/>
            <person name="Leichty A.R."/>
        </authorList>
    </citation>
    <scope>NUCLEOTIDE SEQUENCE</scope>
    <source>
        <strain evidence="14">Acra3RX</strain>
        <tissue evidence="14">Leaf</tissue>
    </source>
</reference>
<evidence type="ECO:0000256" key="8">
    <source>
        <dbReference type="ARBA" id="ARBA00023125"/>
    </source>
</evidence>
<evidence type="ECO:0000256" key="5">
    <source>
        <dbReference type="ARBA" id="ARBA00022801"/>
    </source>
</evidence>
<dbReference type="EMBL" id="JAWXYG010000013">
    <property type="protein sequence ID" value="KAK4256250.1"/>
    <property type="molecule type" value="Genomic_DNA"/>
</dbReference>
<evidence type="ECO:0000256" key="3">
    <source>
        <dbReference type="ARBA" id="ARBA00022741"/>
    </source>
</evidence>
<keyword evidence="5" id="KW-0378">Hydrolase</keyword>
<dbReference type="GO" id="GO:0000400">
    <property type="term" value="F:four-way junction DNA binding"/>
    <property type="evidence" value="ECO:0007669"/>
    <property type="project" value="TreeGrafter"/>
</dbReference>
<keyword evidence="15" id="KW-1185">Reference proteome</keyword>
<evidence type="ECO:0000256" key="9">
    <source>
        <dbReference type="ARBA" id="ARBA00023204"/>
    </source>
</evidence>
<feature type="compositionally biased region" description="Basic residues" evidence="11">
    <location>
        <begin position="980"/>
        <end position="995"/>
    </location>
</feature>
<dbReference type="InterPro" id="IPR039686">
    <property type="entry name" value="FANCM/Mph1-like_ID"/>
</dbReference>
<dbReference type="InterPro" id="IPR001650">
    <property type="entry name" value="Helicase_C-like"/>
</dbReference>
<evidence type="ECO:0000256" key="7">
    <source>
        <dbReference type="ARBA" id="ARBA00022840"/>
    </source>
</evidence>
<comment type="caution">
    <text evidence="14">The sequence shown here is derived from an EMBL/GenBank/DDBJ whole genome shotgun (WGS) entry which is preliminary data.</text>
</comment>
<dbReference type="GO" id="GO:0005634">
    <property type="term" value="C:nucleus"/>
    <property type="evidence" value="ECO:0007669"/>
    <property type="project" value="UniProtKB-SubCell"/>
</dbReference>
<dbReference type="Proteomes" id="UP001293593">
    <property type="component" value="Unassembled WGS sequence"/>
</dbReference>
<dbReference type="InterPro" id="IPR044749">
    <property type="entry name" value="FANCM_DEXDc"/>
</dbReference>
<dbReference type="Gene3D" id="1.20.1320.20">
    <property type="entry name" value="hef helicase domain"/>
    <property type="match status" value="1"/>
</dbReference>
<organism evidence="14 15">
    <name type="scientific">Acacia crassicarpa</name>
    <name type="common">northern wattle</name>
    <dbReference type="NCBI Taxonomy" id="499986"/>
    <lineage>
        <taxon>Eukaryota</taxon>
        <taxon>Viridiplantae</taxon>
        <taxon>Streptophyta</taxon>
        <taxon>Embryophyta</taxon>
        <taxon>Tracheophyta</taxon>
        <taxon>Spermatophyta</taxon>
        <taxon>Magnoliopsida</taxon>
        <taxon>eudicotyledons</taxon>
        <taxon>Gunneridae</taxon>
        <taxon>Pentapetalae</taxon>
        <taxon>rosids</taxon>
        <taxon>fabids</taxon>
        <taxon>Fabales</taxon>
        <taxon>Fabaceae</taxon>
        <taxon>Caesalpinioideae</taxon>
        <taxon>mimosoid clade</taxon>
        <taxon>Acacieae</taxon>
        <taxon>Acacia</taxon>
    </lineage>
</organism>
<evidence type="ECO:0000259" key="13">
    <source>
        <dbReference type="PROSITE" id="PS51194"/>
    </source>
</evidence>
<feature type="region of interest" description="Disordered" evidence="11">
    <location>
        <begin position="980"/>
        <end position="1062"/>
    </location>
</feature>
<feature type="compositionally biased region" description="Polar residues" evidence="11">
    <location>
        <begin position="999"/>
        <end position="1011"/>
    </location>
</feature>
<dbReference type="CDD" id="cd12091">
    <property type="entry name" value="FANCM_ID"/>
    <property type="match status" value="1"/>
</dbReference>
<dbReference type="CDD" id="cd18033">
    <property type="entry name" value="DEXDc_FANCM"/>
    <property type="match status" value="1"/>
</dbReference>
<dbReference type="AlphaFoldDB" id="A0AAE1JRD7"/>
<evidence type="ECO:0000313" key="15">
    <source>
        <dbReference type="Proteomes" id="UP001293593"/>
    </source>
</evidence>
<keyword evidence="10" id="KW-0539">Nucleus</keyword>
<dbReference type="SMART" id="SM00490">
    <property type="entry name" value="HELICc"/>
    <property type="match status" value="1"/>
</dbReference>
<accession>A0AAE1JRD7</accession>
<dbReference type="GO" id="GO:0016787">
    <property type="term" value="F:hydrolase activity"/>
    <property type="evidence" value="ECO:0007669"/>
    <property type="project" value="UniProtKB-KW"/>
</dbReference>
<evidence type="ECO:0000256" key="10">
    <source>
        <dbReference type="ARBA" id="ARBA00023242"/>
    </source>
</evidence>
<evidence type="ECO:0000259" key="12">
    <source>
        <dbReference type="PROSITE" id="PS51192"/>
    </source>
</evidence>
<dbReference type="Pfam" id="PF00271">
    <property type="entry name" value="Helicase_C"/>
    <property type="match status" value="1"/>
</dbReference>
<feature type="domain" description="Helicase ATP-binding" evidence="12">
    <location>
        <begin position="111"/>
        <end position="279"/>
    </location>
</feature>
<dbReference type="PANTHER" id="PTHR14025:SF20">
    <property type="entry name" value="FANCONI ANEMIA GROUP M PROTEIN"/>
    <property type="match status" value="1"/>
</dbReference>
<keyword evidence="3" id="KW-0547">Nucleotide-binding</keyword>
<feature type="domain" description="Helicase C-terminal" evidence="13">
    <location>
        <begin position="437"/>
        <end position="605"/>
    </location>
</feature>
<dbReference type="FunFam" id="3.40.50.300:FF:000861">
    <property type="entry name" value="Fanconi anemia, complementation group M"/>
    <property type="match status" value="1"/>
</dbReference>
<dbReference type="PROSITE" id="PS51194">
    <property type="entry name" value="HELICASE_CTER"/>
    <property type="match status" value="1"/>
</dbReference>
<dbReference type="FunFam" id="3.40.50.300:FF:001992">
    <property type="entry name" value="ATP-dependent RNA helicase, putative"/>
    <property type="match status" value="1"/>
</dbReference>
<dbReference type="SMART" id="SM00487">
    <property type="entry name" value="DEXDc"/>
    <property type="match status" value="1"/>
</dbReference>
<feature type="compositionally biased region" description="Basic residues" evidence="11">
    <location>
        <begin position="1014"/>
        <end position="1026"/>
    </location>
</feature>
<dbReference type="PANTHER" id="PTHR14025">
    <property type="entry name" value="FANCONI ANEMIA GROUP M FANCM FAMILY MEMBER"/>
    <property type="match status" value="1"/>
</dbReference>
<feature type="region of interest" description="Disordered" evidence="11">
    <location>
        <begin position="1236"/>
        <end position="1268"/>
    </location>
</feature>
<dbReference type="Pfam" id="PF00270">
    <property type="entry name" value="DEAD"/>
    <property type="match status" value="1"/>
</dbReference>
<keyword evidence="4" id="KW-0227">DNA damage</keyword>
<dbReference type="GO" id="GO:0036297">
    <property type="term" value="P:interstrand cross-link repair"/>
    <property type="evidence" value="ECO:0007669"/>
    <property type="project" value="TreeGrafter"/>
</dbReference>
<dbReference type="PROSITE" id="PS51192">
    <property type="entry name" value="HELICASE_ATP_BIND_1"/>
    <property type="match status" value="1"/>
</dbReference>
<evidence type="ECO:0000256" key="1">
    <source>
        <dbReference type="ARBA" id="ARBA00004123"/>
    </source>
</evidence>
<feature type="compositionally biased region" description="Acidic residues" evidence="11">
    <location>
        <begin position="1033"/>
        <end position="1055"/>
    </location>
</feature>
<feature type="region of interest" description="Disordered" evidence="11">
    <location>
        <begin position="52"/>
        <end position="71"/>
    </location>
</feature>
<dbReference type="CDD" id="cd18801">
    <property type="entry name" value="SF2_C_FANCM_Hef"/>
    <property type="match status" value="1"/>
</dbReference>
<feature type="compositionally biased region" description="Basic and acidic residues" evidence="11">
    <location>
        <begin position="53"/>
        <end position="71"/>
    </location>
</feature>
<proteinExistence type="inferred from homology"/>
<evidence type="ECO:0008006" key="16">
    <source>
        <dbReference type="Google" id="ProtNLM"/>
    </source>
</evidence>
<keyword evidence="6" id="KW-0347">Helicase</keyword>
<keyword evidence="9" id="KW-0234">DNA repair</keyword>
<dbReference type="SUPFAM" id="SSF52540">
    <property type="entry name" value="P-loop containing nucleoside triphosphate hydrolases"/>
    <property type="match status" value="1"/>
</dbReference>
<evidence type="ECO:0000256" key="6">
    <source>
        <dbReference type="ARBA" id="ARBA00022806"/>
    </source>
</evidence>
<dbReference type="InterPro" id="IPR011545">
    <property type="entry name" value="DEAD/DEAH_box_helicase_dom"/>
</dbReference>
<comment type="similarity">
    <text evidence="2">Belongs to the DEAD box helicase family. DEAH subfamily. FANCM sub-subfamily.</text>
</comment>
<dbReference type="GO" id="GO:0005524">
    <property type="term" value="F:ATP binding"/>
    <property type="evidence" value="ECO:0007669"/>
    <property type="project" value="UniProtKB-KW"/>
</dbReference>
<feature type="compositionally biased region" description="Low complexity" evidence="11">
    <location>
        <begin position="1259"/>
        <end position="1268"/>
    </location>
</feature>
<name>A0AAE1JRD7_9FABA</name>
<dbReference type="InterPro" id="IPR014001">
    <property type="entry name" value="Helicase_ATP-bd"/>
</dbReference>
<gene>
    <name evidence="14" type="ORF">QN277_009138</name>
</gene>
<dbReference type="InterPro" id="IPR027417">
    <property type="entry name" value="P-loop_NTPase"/>
</dbReference>
<dbReference type="Gene3D" id="3.40.50.300">
    <property type="entry name" value="P-loop containing nucleotide triphosphate hydrolases"/>
    <property type="match status" value="2"/>
</dbReference>
<dbReference type="GO" id="GO:0043138">
    <property type="term" value="F:3'-5' DNA helicase activity"/>
    <property type="evidence" value="ECO:0007669"/>
    <property type="project" value="InterPro"/>
</dbReference>
<comment type="subcellular location">
    <subcellularLocation>
        <location evidence="1">Nucleus</location>
    </subcellularLocation>
</comment>
<keyword evidence="8" id="KW-0238">DNA-binding</keyword>
<sequence>MSSADPYEIIDDDEAFDWDAAAREIDVACKATKPSTSLGDTSSNSRQMTLDKFLGKKETPRPQLEDPKIGKNEQDCFAGDEGASCIEVDTEAVKTWIYPVNVPLRDYQFAITKSAIFSNTLVALPTGLGKTLIAAVVMYNYFRWFPRGKIVFTAPSRPLVMQQIEACHNIVGIPQEWTIDMTGQLSPAKRACFWKTKRVFFVTPQVLEKDIHAGKCLVKYLVCLVIDEAHRAMGNYSYCEVVRELMAVPVQLRILALTATPGAKQQTVQQVIDHLHISKLEYRNENDPDVISYVHKRKIELIQVAMGQDAVEINQQLLEVIRPIVGRLSAMGVLKNRDYRTLSPCELLEIREKYRQAPPHDLSNVSNGDVEGYFGVLISLYYIHKLLSSHGIRPAHEMLERKLKQGFFAKYMSKNEVFLKARMLMQQNLSHGAPSPKLSKMLEILREHFKANDPQSSRVIIFSNYRESVRDIMDALASIGEPIRATQFIGQSSGKTMKGQSQKVQQAVLQKFRSGAYNVIVATSIGEEGLDIMEVDLVVAFDANISPLRMIQRMGRTGRKHDGQVVVLACEGTELKGYLRKQAKSKAISKHMRNGGINSFTFHPSPRMIPHVFKPEVQFVELSIEKFVSREKKVKDDSIQIHSSIGKLTVAENNILAKYFPTTGENRWKPSLIAFPYIQTYPSRTHKVNHSCRAIMLIDLMQRLQGKASFLGNCKTSNLQDGLCIEVSNAFDLDKIDEVRSGIQTEDFVDLIAPDNLVEEQRSPSTSCIKKDDIRSSCFIDLDKDKETTHECEETVPDTPIAKTVMSNEGHSDGGTPDFAQFKISLLPDDAFNDGINESQCSPRLTSLIKSGFVPESPIDERGSSRSQLVVRDCEPLVHLQMEQQITSSLGANENAIIDDATNVNNASIDPANNETQALLFERKSCAIKRGQVFRSPTVEEGQNPFADITNRGFSEESPLCCGDVAESVKPACKFKRLRKADGGRRHRKEKRRKDHVVSTENLGKISSTPDSTHKKHGQGRRKSLHNARVFIDDEAEVSSEADVSNDEDGEDDSSMDSFIDDRMNPTAATQSRASGIDMMAIYRRSLLSQLPAEGGTNSSATFSPDYVSSMTIICENGVSSGSIPRHLQTPQIEPTNQSASKDLQSVEVNQITSEAIPSSSLSIETTTQMRSRKRKLSFHQAGFPSANLEQEFARQSNEEPMYAYATKDILSDDHIFDDIDLDELEAQAASLLKQKSDLSAQKPDTHTIPQSHLHDPHLSSPSFDLGI</sequence>
<keyword evidence="7" id="KW-0067">ATP-binding</keyword>
<evidence type="ECO:0000313" key="14">
    <source>
        <dbReference type="EMBL" id="KAK4256250.1"/>
    </source>
</evidence>
<dbReference type="GO" id="GO:0045003">
    <property type="term" value="P:double-strand break repair via synthesis-dependent strand annealing"/>
    <property type="evidence" value="ECO:0007669"/>
    <property type="project" value="TreeGrafter"/>
</dbReference>
<evidence type="ECO:0000256" key="2">
    <source>
        <dbReference type="ARBA" id="ARBA00009889"/>
    </source>
</evidence>
<evidence type="ECO:0000256" key="11">
    <source>
        <dbReference type="SAM" id="MobiDB-lite"/>
    </source>
</evidence>
<evidence type="ECO:0000256" key="4">
    <source>
        <dbReference type="ARBA" id="ARBA00022763"/>
    </source>
</evidence>
<dbReference type="GO" id="GO:0009378">
    <property type="term" value="F:four-way junction helicase activity"/>
    <property type="evidence" value="ECO:0007669"/>
    <property type="project" value="TreeGrafter"/>
</dbReference>